<evidence type="ECO:0000313" key="1">
    <source>
        <dbReference type="EMBL" id="GFY49366.1"/>
    </source>
</evidence>
<proteinExistence type="predicted"/>
<dbReference type="EMBL" id="BMAV01006984">
    <property type="protein sequence ID" value="GFY49366.1"/>
    <property type="molecule type" value="Genomic_DNA"/>
</dbReference>
<sequence>MAYSPHSNHNSLEAIASNGWSTIIVVEGKLTLGKRFWTVTAPHNSVIKIIPEVFQTIQELTLDKSLQSDHPDVIIPIQEGPRMMKSDAVILESN</sequence>
<dbReference type="AlphaFoldDB" id="A0A8X7BY21"/>
<evidence type="ECO:0000313" key="2">
    <source>
        <dbReference type="Proteomes" id="UP000886998"/>
    </source>
</evidence>
<protein>
    <submittedName>
        <fullName evidence="1">Uncharacterized protein</fullName>
    </submittedName>
</protein>
<comment type="caution">
    <text evidence="1">The sequence shown here is derived from an EMBL/GenBank/DDBJ whole genome shotgun (WGS) entry which is preliminary data.</text>
</comment>
<name>A0A8X7BY21_9ARAC</name>
<dbReference type="Proteomes" id="UP000886998">
    <property type="component" value="Unassembled WGS sequence"/>
</dbReference>
<keyword evidence="2" id="KW-1185">Reference proteome</keyword>
<organism evidence="1 2">
    <name type="scientific">Trichonephila inaurata madagascariensis</name>
    <dbReference type="NCBI Taxonomy" id="2747483"/>
    <lineage>
        <taxon>Eukaryota</taxon>
        <taxon>Metazoa</taxon>
        <taxon>Ecdysozoa</taxon>
        <taxon>Arthropoda</taxon>
        <taxon>Chelicerata</taxon>
        <taxon>Arachnida</taxon>
        <taxon>Araneae</taxon>
        <taxon>Araneomorphae</taxon>
        <taxon>Entelegynae</taxon>
        <taxon>Araneoidea</taxon>
        <taxon>Nephilidae</taxon>
        <taxon>Trichonephila</taxon>
        <taxon>Trichonephila inaurata</taxon>
    </lineage>
</organism>
<accession>A0A8X7BY21</accession>
<reference evidence="1" key="1">
    <citation type="submission" date="2020-08" db="EMBL/GenBank/DDBJ databases">
        <title>Multicomponent nature underlies the extraordinary mechanical properties of spider dragline silk.</title>
        <authorList>
            <person name="Kono N."/>
            <person name="Nakamura H."/>
            <person name="Mori M."/>
            <person name="Yoshida Y."/>
            <person name="Ohtoshi R."/>
            <person name="Malay A.D."/>
            <person name="Moran D.A.P."/>
            <person name="Tomita M."/>
            <person name="Numata K."/>
            <person name="Arakawa K."/>
        </authorList>
    </citation>
    <scope>NUCLEOTIDE SEQUENCE</scope>
</reference>
<gene>
    <name evidence="1" type="ORF">TNIN_160461</name>
</gene>